<dbReference type="Proteomes" id="UP001204953">
    <property type="component" value="Unassembled WGS sequence"/>
</dbReference>
<proteinExistence type="predicted"/>
<reference evidence="1" key="1">
    <citation type="submission" date="2022-06" db="EMBL/GenBank/DDBJ databases">
        <title>New cyanobacteria of genus Symplocastrum in benthos of Lake Baikal.</title>
        <authorList>
            <person name="Sorokovikova E."/>
            <person name="Tikhonova I."/>
            <person name="Krasnopeev A."/>
            <person name="Evseev P."/>
            <person name="Gladkikh A."/>
            <person name="Belykh O."/>
        </authorList>
    </citation>
    <scope>NUCLEOTIDE SEQUENCE</scope>
    <source>
        <strain evidence="1">BBK-W-15</strain>
    </source>
</reference>
<dbReference type="EMBL" id="JAMZMM010000372">
    <property type="protein sequence ID" value="MCP2731661.1"/>
    <property type="molecule type" value="Genomic_DNA"/>
</dbReference>
<dbReference type="RefSeq" id="WP_254014395.1">
    <property type="nucleotide sequence ID" value="NZ_JAMZMM010000372.1"/>
</dbReference>
<dbReference type="AlphaFoldDB" id="A0AAE3GXK1"/>
<evidence type="ECO:0000313" key="2">
    <source>
        <dbReference type="Proteomes" id="UP001204953"/>
    </source>
</evidence>
<name>A0AAE3GXK1_9CYAN</name>
<dbReference type="SUPFAM" id="SSF53756">
    <property type="entry name" value="UDP-Glycosyltransferase/glycogen phosphorylase"/>
    <property type="match status" value="1"/>
</dbReference>
<keyword evidence="2" id="KW-1185">Reference proteome</keyword>
<accession>A0AAE3GXK1</accession>
<gene>
    <name evidence="1" type="ORF">NJ959_24845</name>
</gene>
<sequence length="355" mass="40096">MNKTIIQIVPRLPPYTDGVGDYALRLADKLLKDHRLSTHFLVFQDGLQIDPIINGFSATVIPAHTTDAFLSVLPTDIEGILLHYSNYPYLKGKFDAPFWLVDALRAARKQRQIKLVVMFHELPRLKWKNISVLNPIQSIVSRRLARLASTIITDSGKFKAKLSEWVNYPVTCIPDFSTVGEPENIPTLDQRERRIVIFGSSDRHRVYQNALPRLLETCKILGITEICDIGKSLDLNPSDFPGIRLIQMGFQSAEAISQLMLNSWAGCFDYTRFPGDLGKSTVFAAYCAHGLIPLGTQYNPSEADGIKMNENYLVMGEHLRQLNSSQLQTIADNAHQWYKPHCQMENAKVFASHII</sequence>
<evidence type="ECO:0000313" key="1">
    <source>
        <dbReference type="EMBL" id="MCP2731661.1"/>
    </source>
</evidence>
<protein>
    <submittedName>
        <fullName evidence="1">Glycosyltransferase family 4 protein</fullName>
    </submittedName>
</protein>
<organism evidence="1 2">
    <name type="scientific">Limnofasciculus baicalensis BBK-W-15</name>
    <dbReference type="NCBI Taxonomy" id="2699891"/>
    <lineage>
        <taxon>Bacteria</taxon>
        <taxon>Bacillati</taxon>
        <taxon>Cyanobacteriota</taxon>
        <taxon>Cyanophyceae</taxon>
        <taxon>Coleofasciculales</taxon>
        <taxon>Coleofasciculaceae</taxon>
        <taxon>Limnofasciculus</taxon>
        <taxon>Limnofasciculus baicalensis</taxon>
    </lineage>
</organism>
<comment type="caution">
    <text evidence="1">The sequence shown here is derived from an EMBL/GenBank/DDBJ whole genome shotgun (WGS) entry which is preliminary data.</text>
</comment>